<reference evidence="1 2" key="1">
    <citation type="journal article" date="2018" name="Front. Plant Sci.">
        <title>Red Clover (Trifolium pratense) and Zigzag Clover (T. medium) - A Picture of Genomic Similarities and Differences.</title>
        <authorList>
            <person name="Dluhosova J."/>
            <person name="Istvanek J."/>
            <person name="Nedelnik J."/>
            <person name="Repkova J."/>
        </authorList>
    </citation>
    <scope>NUCLEOTIDE SEQUENCE [LARGE SCALE GENOMIC DNA]</scope>
    <source>
        <strain evidence="2">cv. 10/8</strain>
        <tissue evidence="1">Leaf</tissue>
    </source>
</reference>
<proteinExistence type="predicted"/>
<evidence type="ECO:0000313" key="2">
    <source>
        <dbReference type="Proteomes" id="UP000265520"/>
    </source>
</evidence>
<accession>A0A392UFT5</accession>
<comment type="caution">
    <text evidence="1">The sequence shown here is derived from an EMBL/GenBank/DDBJ whole genome shotgun (WGS) entry which is preliminary data.</text>
</comment>
<feature type="non-terminal residue" evidence="1">
    <location>
        <position position="28"/>
    </location>
</feature>
<name>A0A392UFT5_9FABA</name>
<protein>
    <submittedName>
        <fullName evidence="1">Uncharacterized protein</fullName>
    </submittedName>
</protein>
<dbReference type="AlphaFoldDB" id="A0A392UFT5"/>
<organism evidence="1 2">
    <name type="scientific">Trifolium medium</name>
    <dbReference type="NCBI Taxonomy" id="97028"/>
    <lineage>
        <taxon>Eukaryota</taxon>
        <taxon>Viridiplantae</taxon>
        <taxon>Streptophyta</taxon>
        <taxon>Embryophyta</taxon>
        <taxon>Tracheophyta</taxon>
        <taxon>Spermatophyta</taxon>
        <taxon>Magnoliopsida</taxon>
        <taxon>eudicotyledons</taxon>
        <taxon>Gunneridae</taxon>
        <taxon>Pentapetalae</taxon>
        <taxon>rosids</taxon>
        <taxon>fabids</taxon>
        <taxon>Fabales</taxon>
        <taxon>Fabaceae</taxon>
        <taxon>Papilionoideae</taxon>
        <taxon>50 kb inversion clade</taxon>
        <taxon>NPAAA clade</taxon>
        <taxon>Hologalegina</taxon>
        <taxon>IRL clade</taxon>
        <taxon>Trifolieae</taxon>
        <taxon>Trifolium</taxon>
    </lineage>
</organism>
<dbReference type="EMBL" id="LXQA010793614">
    <property type="protein sequence ID" value="MCI71300.1"/>
    <property type="molecule type" value="Genomic_DNA"/>
</dbReference>
<sequence>MRLMKISGDDDGKLTVGCSGHLHIGSHW</sequence>
<keyword evidence="2" id="KW-1185">Reference proteome</keyword>
<evidence type="ECO:0000313" key="1">
    <source>
        <dbReference type="EMBL" id="MCI71300.1"/>
    </source>
</evidence>
<dbReference type="Proteomes" id="UP000265520">
    <property type="component" value="Unassembled WGS sequence"/>
</dbReference>